<evidence type="ECO:0000313" key="2">
    <source>
        <dbReference type="EMBL" id="HGM57975.1"/>
    </source>
</evidence>
<comment type="caution">
    <text evidence="2">The sequence shown here is derived from an EMBL/GenBank/DDBJ whole genome shotgun (WGS) entry which is preliminary data.</text>
</comment>
<sequence>MYNVIVRSRSDAKAFKAMISKFYPNWDINIYTLHGSREYSSAVNELENILDEKELYIIMLGREDGKLAKELVKNYSVNTVVHVVPTARLRNTRIEQLAQEFDKARSLFRLSVYWSFDLNSYLFGFVNEKPLLDYEINPAYDVFLGIGSGFNEIVKSILNSNICINPLLVRKFSGIHDVYCGLNKIAIIEIPDYGLKPSGRLLNNNCIDIDLNNLIKSNEIILKQYESISKNFLEKQREWVDSVIIPWSGGKDSTAALLLALSVFSKNIVKVLYVDTGLEFPHTIRYVEELSNKLGIDIYVKHAGIDRELLSGNKPFPTHENRWCTEIKISTVMKSIAELSSGNTLIITGDRDSESLKRSIRPPLRIVDEKTRIASPLKFWSTAHVQLYLISKNIPLNPLYDRGFYRIGCYICPSLRSWELYIMNKDPYLSNSLTKYELYNKFLKYRLENSKICEKNESSCDVFNTCY</sequence>
<dbReference type="SUPFAM" id="SSF52402">
    <property type="entry name" value="Adenine nucleotide alpha hydrolases-like"/>
    <property type="match status" value="1"/>
</dbReference>
<feature type="domain" description="Phosphoadenosine phosphosulphate reductase" evidence="1">
    <location>
        <begin position="243"/>
        <end position="414"/>
    </location>
</feature>
<organism evidence="2">
    <name type="scientific">Staphylothermus marinus</name>
    <dbReference type="NCBI Taxonomy" id="2280"/>
    <lineage>
        <taxon>Archaea</taxon>
        <taxon>Thermoproteota</taxon>
        <taxon>Thermoprotei</taxon>
        <taxon>Desulfurococcales</taxon>
        <taxon>Desulfurococcaceae</taxon>
        <taxon>Staphylothermus</taxon>
    </lineage>
</organism>
<evidence type="ECO:0000259" key="1">
    <source>
        <dbReference type="Pfam" id="PF01507"/>
    </source>
</evidence>
<protein>
    <submittedName>
        <fullName evidence="2">Phosphoadenosine phosphosulfate reductase</fullName>
    </submittedName>
</protein>
<reference evidence="2" key="1">
    <citation type="journal article" date="2020" name="mSystems">
        <title>Genome- and Community-Level Interaction Insights into Carbon Utilization and Element Cycling Functions of Hydrothermarchaeota in Hydrothermal Sediment.</title>
        <authorList>
            <person name="Zhou Z."/>
            <person name="Liu Y."/>
            <person name="Xu W."/>
            <person name="Pan J."/>
            <person name="Luo Z.H."/>
            <person name="Li M."/>
        </authorList>
    </citation>
    <scope>NUCLEOTIDE SEQUENCE [LARGE SCALE GENOMIC DNA]</scope>
    <source>
        <strain evidence="2">SpSt-642</strain>
    </source>
</reference>
<dbReference type="InterPro" id="IPR050128">
    <property type="entry name" value="Sulfate_adenylyltrnsfr_sub2"/>
</dbReference>
<gene>
    <name evidence="2" type="ORF">ENU14_00050</name>
</gene>
<dbReference type="InterPro" id="IPR002500">
    <property type="entry name" value="PAPS_reduct_dom"/>
</dbReference>
<dbReference type="Pfam" id="PF01507">
    <property type="entry name" value="PAPS_reduct"/>
    <property type="match status" value="1"/>
</dbReference>
<dbReference type="PANTHER" id="PTHR43196">
    <property type="entry name" value="SULFATE ADENYLYLTRANSFERASE SUBUNIT 2"/>
    <property type="match status" value="1"/>
</dbReference>
<dbReference type="PANTHER" id="PTHR43196:SF2">
    <property type="entry name" value="PHOSPHOADENOSINE PHOSPHOSULFATE REDUCTASE"/>
    <property type="match status" value="1"/>
</dbReference>
<name>A0A7C4D660_STAMA</name>
<dbReference type="EMBL" id="DTBJ01000001">
    <property type="protein sequence ID" value="HGM57975.1"/>
    <property type="molecule type" value="Genomic_DNA"/>
</dbReference>
<proteinExistence type="predicted"/>
<dbReference type="NCBIfam" id="NF006351">
    <property type="entry name" value="PRK08576.1"/>
    <property type="match status" value="1"/>
</dbReference>
<dbReference type="GO" id="GO:0003824">
    <property type="term" value="F:catalytic activity"/>
    <property type="evidence" value="ECO:0007669"/>
    <property type="project" value="InterPro"/>
</dbReference>
<dbReference type="Gene3D" id="3.40.50.620">
    <property type="entry name" value="HUPs"/>
    <property type="match status" value="1"/>
</dbReference>
<dbReference type="CDD" id="cd23947">
    <property type="entry name" value="PAPS_reductase-like_YbdN"/>
    <property type="match status" value="1"/>
</dbReference>
<dbReference type="InterPro" id="IPR014729">
    <property type="entry name" value="Rossmann-like_a/b/a_fold"/>
</dbReference>
<accession>A0A7C4D660</accession>
<dbReference type="AlphaFoldDB" id="A0A7C4D660"/>